<dbReference type="EMBL" id="JANIBC010000001">
    <property type="protein sequence ID" value="MCQ8183880.1"/>
    <property type="molecule type" value="Genomic_DNA"/>
</dbReference>
<dbReference type="InterPro" id="IPR012427">
    <property type="entry name" value="DUF1622"/>
</dbReference>
<evidence type="ECO:0000313" key="3">
    <source>
        <dbReference type="Proteomes" id="UP001142610"/>
    </source>
</evidence>
<protein>
    <submittedName>
        <fullName evidence="2">DUF1622 domain-containing protein</fullName>
    </submittedName>
</protein>
<gene>
    <name evidence="2" type="ORF">NOG11_00620</name>
</gene>
<dbReference type="PANTHER" id="PTHR38468:SF1">
    <property type="entry name" value="SLL0939 PROTEIN"/>
    <property type="match status" value="1"/>
</dbReference>
<reference evidence="2" key="1">
    <citation type="submission" date="2022-07" db="EMBL/GenBank/DDBJ databases">
        <title>Parvularcula maris sp. nov., an algicidal bacterium isolated from seawater.</title>
        <authorList>
            <person name="Li F."/>
        </authorList>
    </citation>
    <scope>NUCLEOTIDE SEQUENCE</scope>
    <source>
        <strain evidence="2">BGMRC 0090</strain>
    </source>
</reference>
<keyword evidence="1" id="KW-0812">Transmembrane</keyword>
<proteinExistence type="predicted"/>
<accession>A0A9X2L6C4</accession>
<comment type="caution">
    <text evidence="2">The sequence shown here is derived from an EMBL/GenBank/DDBJ whole genome shotgun (WGS) entry which is preliminary data.</text>
</comment>
<feature type="transmembrane region" description="Helical" evidence="1">
    <location>
        <begin position="61"/>
        <end position="83"/>
    </location>
</feature>
<evidence type="ECO:0000256" key="1">
    <source>
        <dbReference type="SAM" id="Phobius"/>
    </source>
</evidence>
<keyword evidence="1" id="KW-0472">Membrane</keyword>
<keyword evidence="1" id="KW-1133">Transmembrane helix</keyword>
<dbReference type="PANTHER" id="PTHR38468">
    <property type="entry name" value="SLL0939 PROTEIN"/>
    <property type="match status" value="1"/>
</dbReference>
<evidence type="ECO:0000313" key="2">
    <source>
        <dbReference type="EMBL" id="MCQ8183880.1"/>
    </source>
</evidence>
<sequence length="126" mass="13751">MLEEAEAFAAFLFQAAGFVIEAIAALLLISGAALFLWTILNRGVMGKRRVSSAFAEARLRLGTYILAGLEFMIVADILFTIVNRTLEDVIVLAIVVAVRTLISFFLNRELEELQMDAEPSEEGAAA</sequence>
<organism evidence="2 3">
    <name type="scientific">Parvularcula maris</name>
    <dbReference type="NCBI Taxonomy" id="2965077"/>
    <lineage>
        <taxon>Bacteria</taxon>
        <taxon>Pseudomonadati</taxon>
        <taxon>Pseudomonadota</taxon>
        <taxon>Alphaproteobacteria</taxon>
        <taxon>Parvularculales</taxon>
        <taxon>Parvularculaceae</taxon>
        <taxon>Parvularcula</taxon>
    </lineage>
</organism>
<dbReference type="Proteomes" id="UP001142610">
    <property type="component" value="Unassembled WGS sequence"/>
</dbReference>
<feature type="transmembrane region" description="Helical" evidence="1">
    <location>
        <begin position="12"/>
        <end position="40"/>
    </location>
</feature>
<dbReference type="Pfam" id="PF07784">
    <property type="entry name" value="DUF1622"/>
    <property type="match status" value="1"/>
</dbReference>
<feature type="transmembrane region" description="Helical" evidence="1">
    <location>
        <begin position="89"/>
        <end position="106"/>
    </location>
</feature>
<keyword evidence="3" id="KW-1185">Reference proteome</keyword>
<dbReference type="AlphaFoldDB" id="A0A9X2L6C4"/>
<dbReference type="RefSeq" id="WP_256617684.1">
    <property type="nucleotide sequence ID" value="NZ_JANIBC010000001.1"/>
</dbReference>
<name>A0A9X2L6C4_9PROT</name>